<feature type="domain" description="PB1" evidence="1">
    <location>
        <begin position="46"/>
        <end position="132"/>
    </location>
</feature>
<dbReference type="SUPFAM" id="SSF54277">
    <property type="entry name" value="CAD &amp; PB1 domains"/>
    <property type="match status" value="1"/>
</dbReference>
<reference evidence="3" key="1">
    <citation type="submission" date="2025-08" db="UniProtKB">
        <authorList>
            <consortium name="RefSeq"/>
        </authorList>
    </citation>
    <scope>IDENTIFICATION</scope>
    <source>
        <tissue evidence="3">Leaves</tissue>
    </source>
</reference>
<accession>A0ABM4WHV7</accession>
<dbReference type="Proteomes" id="UP001652660">
    <property type="component" value="Chromosome 2c"/>
</dbReference>
<dbReference type="CDD" id="cd06410">
    <property type="entry name" value="PB1_UP2"/>
    <property type="match status" value="1"/>
</dbReference>
<sequence>MSTEEGVVMVVEDSISCGSAPGSAPGSPKNRVKFLCSHGGKILPRPADGHLKYVGGETRVISVSRDIKFSELMKKLTYLIEEEMVLKYQLVQEDLDALVSVKTDEDLKHMFSEHDRYESAGSPRLRAFLFPANPVVVENYMDAIAVEQRYIDAINGIVRAPPSSGTKLHHPTLTVHPAPGPSLGISSACSSPRSPESCNTDGNAHEPMLQSSYHSTRMHMHRVQSSPTVCNLTTGLQQQNSASGLQLYPQNYYQTIRQGFHQGYQYPSKPPADGHKCAGPERLISVRSVGRAEGTRYQVDHGPLYYQSAPRHTRGGGCCSKCLHYDEYGAALEKRMERGSSLSPSPIPLSPRQGHMFVKPWDAAVGGES</sequence>
<name>A0ABM4WHV7_COFAR</name>
<evidence type="ECO:0000313" key="2">
    <source>
        <dbReference type="Proteomes" id="UP001652660"/>
    </source>
</evidence>
<proteinExistence type="predicted"/>
<dbReference type="SMART" id="SM00666">
    <property type="entry name" value="PB1"/>
    <property type="match status" value="1"/>
</dbReference>
<dbReference type="RefSeq" id="XP_071931299.1">
    <property type="nucleotide sequence ID" value="XM_072075198.1"/>
</dbReference>
<keyword evidence="2" id="KW-1185">Reference proteome</keyword>
<organism evidence="2 3">
    <name type="scientific">Coffea arabica</name>
    <name type="common">Arabian coffee</name>
    <dbReference type="NCBI Taxonomy" id="13443"/>
    <lineage>
        <taxon>Eukaryota</taxon>
        <taxon>Viridiplantae</taxon>
        <taxon>Streptophyta</taxon>
        <taxon>Embryophyta</taxon>
        <taxon>Tracheophyta</taxon>
        <taxon>Spermatophyta</taxon>
        <taxon>Magnoliopsida</taxon>
        <taxon>eudicotyledons</taxon>
        <taxon>Gunneridae</taxon>
        <taxon>Pentapetalae</taxon>
        <taxon>asterids</taxon>
        <taxon>lamiids</taxon>
        <taxon>Gentianales</taxon>
        <taxon>Rubiaceae</taxon>
        <taxon>Ixoroideae</taxon>
        <taxon>Gardenieae complex</taxon>
        <taxon>Bertiereae - Coffeeae clade</taxon>
        <taxon>Coffeeae</taxon>
        <taxon>Coffea</taxon>
    </lineage>
</organism>
<dbReference type="InterPro" id="IPR053198">
    <property type="entry name" value="Gynoecium_Dev_Regulator"/>
</dbReference>
<gene>
    <name evidence="3" type="primary">LOC140035205</name>
</gene>
<evidence type="ECO:0000313" key="3">
    <source>
        <dbReference type="RefSeq" id="XP_071931299.1"/>
    </source>
</evidence>
<protein>
    <recommendedName>
        <fullName evidence="1">PB1 domain-containing protein</fullName>
    </recommendedName>
</protein>
<dbReference type="PANTHER" id="PTHR31066">
    <property type="entry name" value="OS05G0427100 PROTEIN-RELATED"/>
    <property type="match status" value="1"/>
</dbReference>
<dbReference type="PANTHER" id="PTHR31066:SF47">
    <property type="entry name" value="PB1 DOMAIN-CONTAINING PROTEIN"/>
    <property type="match status" value="1"/>
</dbReference>
<dbReference type="GeneID" id="140035205"/>
<evidence type="ECO:0000259" key="1">
    <source>
        <dbReference type="SMART" id="SM00666"/>
    </source>
</evidence>
<dbReference type="InterPro" id="IPR000270">
    <property type="entry name" value="PB1_dom"/>
</dbReference>
<dbReference type="Gene3D" id="3.10.20.90">
    <property type="entry name" value="Phosphatidylinositol 3-kinase Catalytic Subunit, Chain A, domain 1"/>
    <property type="match status" value="1"/>
</dbReference>
<dbReference type="Pfam" id="PF00564">
    <property type="entry name" value="PB1"/>
    <property type="match status" value="1"/>
</dbReference>